<protein>
    <submittedName>
        <fullName evidence="1">Uncharacterized protein</fullName>
    </submittedName>
</protein>
<proteinExistence type="predicted"/>
<dbReference type="AlphaFoldDB" id="A0AAD8H1S1"/>
<organism evidence="1 2">
    <name type="scientific">Heracleum sosnowskyi</name>
    <dbReference type="NCBI Taxonomy" id="360622"/>
    <lineage>
        <taxon>Eukaryota</taxon>
        <taxon>Viridiplantae</taxon>
        <taxon>Streptophyta</taxon>
        <taxon>Embryophyta</taxon>
        <taxon>Tracheophyta</taxon>
        <taxon>Spermatophyta</taxon>
        <taxon>Magnoliopsida</taxon>
        <taxon>eudicotyledons</taxon>
        <taxon>Gunneridae</taxon>
        <taxon>Pentapetalae</taxon>
        <taxon>asterids</taxon>
        <taxon>campanulids</taxon>
        <taxon>Apiales</taxon>
        <taxon>Apiaceae</taxon>
        <taxon>Apioideae</taxon>
        <taxon>apioid superclade</taxon>
        <taxon>Tordylieae</taxon>
        <taxon>Tordyliinae</taxon>
        <taxon>Heracleum</taxon>
    </lineage>
</organism>
<sequence length="200" mass="22451">MKNFKNTGKAGVIFAIGEFLHHLVFVIGSDFVTSSTVQLPAQVSVLHSLDQGLVCSSHCNIETLKHTSLQCYYILLPSDKRTDGFHGHAGAMACHYMAHMNIKTRGWRTNSFVYAFSPVLFEAPVSDSRLPTFAQFFQGLCSVLHSLDQVLVSSSHSNIETLKQTSFQCTYIFLPSDNGLMLLRRWQDQRKSSQPWMSIS</sequence>
<keyword evidence="2" id="KW-1185">Reference proteome</keyword>
<evidence type="ECO:0000313" key="2">
    <source>
        <dbReference type="Proteomes" id="UP001237642"/>
    </source>
</evidence>
<dbReference type="EMBL" id="JAUIZM010000011">
    <property type="protein sequence ID" value="KAK1358090.1"/>
    <property type="molecule type" value="Genomic_DNA"/>
</dbReference>
<reference evidence="1" key="1">
    <citation type="submission" date="2023-02" db="EMBL/GenBank/DDBJ databases">
        <title>Genome of toxic invasive species Heracleum sosnowskyi carries increased number of genes despite the absence of recent whole-genome duplications.</title>
        <authorList>
            <person name="Schelkunov M."/>
            <person name="Shtratnikova V."/>
            <person name="Makarenko M."/>
            <person name="Klepikova A."/>
            <person name="Omelchenko D."/>
            <person name="Novikova G."/>
            <person name="Obukhova E."/>
            <person name="Bogdanov V."/>
            <person name="Penin A."/>
            <person name="Logacheva M."/>
        </authorList>
    </citation>
    <scope>NUCLEOTIDE SEQUENCE</scope>
    <source>
        <strain evidence="1">Hsosn_3</strain>
        <tissue evidence="1">Leaf</tissue>
    </source>
</reference>
<evidence type="ECO:0000313" key="1">
    <source>
        <dbReference type="EMBL" id="KAK1358090.1"/>
    </source>
</evidence>
<dbReference type="Proteomes" id="UP001237642">
    <property type="component" value="Unassembled WGS sequence"/>
</dbReference>
<dbReference type="PANTHER" id="PTHR38390:SF2">
    <property type="entry name" value="OS01G0103900 PROTEIN"/>
    <property type="match status" value="1"/>
</dbReference>
<dbReference type="PANTHER" id="PTHR38390">
    <property type="entry name" value="OS01G0103900 PROTEIN"/>
    <property type="match status" value="1"/>
</dbReference>
<name>A0AAD8H1S1_9APIA</name>
<gene>
    <name evidence="1" type="ORF">POM88_051346</name>
</gene>
<comment type="caution">
    <text evidence="1">The sequence shown here is derived from an EMBL/GenBank/DDBJ whole genome shotgun (WGS) entry which is preliminary data.</text>
</comment>
<reference evidence="1" key="2">
    <citation type="submission" date="2023-05" db="EMBL/GenBank/DDBJ databases">
        <authorList>
            <person name="Schelkunov M.I."/>
        </authorList>
    </citation>
    <scope>NUCLEOTIDE SEQUENCE</scope>
    <source>
        <strain evidence="1">Hsosn_3</strain>
        <tissue evidence="1">Leaf</tissue>
    </source>
</reference>
<accession>A0AAD8H1S1</accession>